<dbReference type="GO" id="GO:0032259">
    <property type="term" value="P:methylation"/>
    <property type="evidence" value="ECO:0007669"/>
    <property type="project" value="UniProtKB-KW"/>
</dbReference>
<keyword evidence="1" id="KW-0614">Plasmid</keyword>
<reference evidence="2" key="1">
    <citation type="journal article" date="2012" name="J. Bacteriol.">
        <title>Complete genome sequence of Klebsiella pneumoniae subsp. pneumoniae HS11286, a multidrug-resistant strain isolated from human sputum.</title>
        <authorList>
            <person name="Liu P."/>
            <person name="Li P."/>
            <person name="Jiang X."/>
            <person name="Bi D."/>
            <person name="Xie Y."/>
            <person name="Tai C."/>
            <person name="Deng Z."/>
            <person name="Rajakumar K."/>
            <person name="Ou H.Y."/>
        </authorList>
    </citation>
    <scope>NUCLEOTIDE SEQUENCE [LARGE SCALE GENOMIC DNA]</scope>
    <source>
        <strain evidence="2">HS11286</strain>
        <plasmid evidence="2">pKPHS1</plasmid>
    </source>
</reference>
<proteinExistence type="predicted"/>
<dbReference type="RefSeq" id="YP_005220920.1">
    <property type="nucleotide sequence ID" value="NC_016838.1"/>
</dbReference>
<dbReference type="HOGENOM" id="CLU_2734734_0_0_6"/>
<geneLocation type="plasmid" evidence="1 2">
    <name>pKPHS1</name>
</geneLocation>
<accession>A0A0H3GZC3</accession>
<name>A0A0H3GZC3_KLEPH</name>
<evidence type="ECO:0000313" key="1">
    <source>
        <dbReference type="EMBL" id="AEW92021.1"/>
    </source>
</evidence>
<organism evidence="1 2">
    <name type="scientific">Klebsiella pneumoniae subsp. pneumoniae (strain HS11286)</name>
    <dbReference type="NCBI Taxonomy" id="1125630"/>
    <lineage>
        <taxon>Bacteria</taxon>
        <taxon>Pseudomonadati</taxon>
        <taxon>Pseudomonadota</taxon>
        <taxon>Gammaproteobacteria</taxon>
        <taxon>Enterobacterales</taxon>
        <taxon>Enterobacteriaceae</taxon>
        <taxon>Klebsiella/Raoultella group</taxon>
        <taxon>Klebsiella</taxon>
        <taxon>Klebsiella pneumoniae complex</taxon>
    </lineage>
</organism>
<dbReference type="KEGG" id="kpm:KPHS_p101130"/>
<dbReference type="RefSeq" id="WP_014342165.1">
    <property type="nucleotide sequence ID" value="NC_016838.1"/>
</dbReference>
<dbReference type="Proteomes" id="UP000007841">
    <property type="component" value="Plasmid pKPHS1"/>
</dbReference>
<keyword evidence="1" id="KW-0808">Transferase</keyword>
<dbReference type="GO" id="GO:0008168">
    <property type="term" value="F:methyltransferase activity"/>
    <property type="evidence" value="ECO:0007669"/>
    <property type="project" value="UniProtKB-KW"/>
</dbReference>
<evidence type="ECO:0000313" key="2">
    <source>
        <dbReference type="Proteomes" id="UP000007841"/>
    </source>
</evidence>
<sequence length="71" mass="8117">MSAALSVLESFASNTGIDHSKEMNVIHAIVAECEKGIAFMHQVHDFTYGDERHWNKCLRFVLPTLEVEIIW</sequence>
<protein>
    <submittedName>
        <fullName evidence="1">DNA modification methylase</fullName>
    </submittedName>
</protein>
<keyword evidence="2" id="KW-1185">Reference proteome</keyword>
<dbReference type="GeneID" id="11818009"/>
<dbReference type="AlphaFoldDB" id="A0A0H3GZC3"/>
<gene>
    <name evidence="1" type="ordered locus">KPHS_p101130</name>
</gene>
<dbReference type="EMBL" id="CP003223">
    <property type="protein sequence ID" value="AEW92021.1"/>
    <property type="molecule type" value="Genomic_DNA"/>
</dbReference>
<keyword evidence="1" id="KW-0489">Methyltransferase</keyword>